<dbReference type="EMBL" id="BEXT01000001">
    <property type="protein sequence ID" value="GBC61343.1"/>
    <property type="molecule type" value="Genomic_DNA"/>
</dbReference>
<comment type="caution">
    <text evidence="1">The sequence shown here is derived from an EMBL/GenBank/DDBJ whole genome shotgun (WGS) entry which is preliminary data.</text>
</comment>
<reference evidence="2" key="1">
    <citation type="submission" date="2017-11" db="EMBL/GenBank/DDBJ databases">
        <authorList>
            <person name="Watanabe M."/>
            <person name="Kojima H."/>
        </authorList>
    </citation>
    <scope>NUCLEOTIDE SEQUENCE [LARGE SCALE GENOMIC DNA]</scope>
    <source>
        <strain evidence="2">Tokyo 01</strain>
    </source>
</reference>
<reference evidence="2" key="2">
    <citation type="submission" date="2019-01" db="EMBL/GenBank/DDBJ databases">
        <title>Genome sequence of Desulfonema ishimotonii strain Tokyo 01.</title>
        <authorList>
            <person name="Fukui M."/>
        </authorList>
    </citation>
    <scope>NUCLEOTIDE SEQUENCE [LARGE SCALE GENOMIC DNA]</scope>
    <source>
        <strain evidence="2">Tokyo 01</strain>
    </source>
</reference>
<organism evidence="1 2">
    <name type="scientific">Desulfonema ishimotonii</name>
    <dbReference type="NCBI Taxonomy" id="45657"/>
    <lineage>
        <taxon>Bacteria</taxon>
        <taxon>Pseudomonadati</taxon>
        <taxon>Thermodesulfobacteriota</taxon>
        <taxon>Desulfobacteria</taxon>
        <taxon>Desulfobacterales</taxon>
        <taxon>Desulfococcaceae</taxon>
        <taxon>Desulfonema</taxon>
    </lineage>
</organism>
<accession>A0A401FWM2</accession>
<dbReference type="AlphaFoldDB" id="A0A401FWM2"/>
<proteinExistence type="predicted"/>
<protein>
    <recommendedName>
        <fullName evidence="3">DUF4332 domain-containing protein</fullName>
    </recommendedName>
</protein>
<dbReference type="RefSeq" id="WP_124328642.1">
    <property type="nucleotide sequence ID" value="NZ_BEXT01000001.1"/>
</dbReference>
<gene>
    <name evidence="1" type="ORF">DENIS_2303</name>
</gene>
<evidence type="ECO:0008006" key="3">
    <source>
        <dbReference type="Google" id="ProtNLM"/>
    </source>
</evidence>
<dbReference type="Proteomes" id="UP000288096">
    <property type="component" value="Unassembled WGS sequence"/>
</dbReference>
<evidence type="ECO:0000313" key="1">
    <source>
        <dbReference type="EMBL" id="GBC61343.1"/>
    </source>
</evidence>
<evidence type="ECO:0000313" key="2">
    <source>
        <dbReference type="Proteomes" id="UP000288096"/>
    </source>
</evidence>
<sequence>MTSSLHILPVTNRDIRFERAGEKRLLFLIPEQCRIESADFRVYGQPLPLDIGLSANSSLADIEPPPGNTGEILADSLTIDFHQPRTVCEIQVSVATSVSISHLACVLRAWGGTQWYLPLPVNLLRFAATGSGGAISAKLPALRAEKLLLNFVRLRNPDKTTDYYIDLSDLPVDDLMEIMNFDKTKAVEEGTGVTVSALTLGTADTLSSLTLGPEGKTPLFISPGDFTASLEKPQIIPDPGAALMEAVGETPASDISALDIPEDLKAQLPTGKKYHSVSLMISSATSGILTIQTLSPDYLFHENTLALGEDQPPQESQTLRFRPDTDRNGIPKQSLYAALPRPSTVKKIAFRVSGSLLNEVRIPPDAIWPRPSGMSADMGVQAGDGGKLFSLFKAGIGDRSLRAVEIRGVPLTGQFGLTLSVFKDADGKPDSDADALATSTIAYDESNADQTGSAGKQWFCFDFQEPLFPVEKDTPCWLSLEVAGGKFSWQAETVASDPGVFVFRQDENGTLIPCGPHLADPITLTARFLYLPDGHDGHLTVSAGGSVVGEVALKDVSKIESDFEQAVDIAHSQGAFQIDFISRSEGTIDISHVVLAHEDVSNPLFLVLEEETSDDNGQDEGDIPLRRLLLSAPVEIIDGIGTHYIERLSRIGVSTVSELAALDGQNMVALSEEAGIGPERLGEFISRALAVSSAFPENFPRLPLDHRAEFEAIRRMSADDISKALNVDIAAARTIKETIAILHAVTDASVSEIEIP</sequence>
<dbReference type="Gene3D" id="1.10.150.20">
    <property type="entry name" value="5' to 3' exonuclease, C-terminal subdomain"/>
    <property type="match status" value="1"/>
</dbReference>
<keyword evidence="2" id="KW-1185">Reference proteome</keyword>
<name>A0A401FWM2_9BACT</name>